<gene>
    <name evidence="1" type="ORF">SDC9_200763</name>
</gene>
<accession>A0A645IRV1</accession>
<reference evidence="1" key="1">
    <citation type="submission" date="2019-08" db="EMBL/GenBank/DDBJ databases">
        <authorList>
            <person name="Kucharzyk K."/>
            <person name="Murdoch R.W."/>
            <person name="Higgins S."/>
            <person name="Loffler F."/>
        </authorList>
    </citation>
    <scope>NUCLEOTIDE SEQUENCE</scope>
</reference>
<evidence type="ECO:0000313" key="1">
    <source>
        <dbReference type="EMBL" id="MPN53099.1"/>
    </source>
</evidence>
<name>A0A645IRV1_9ZZZZ</name>
<organism evidence="1">
    <name type="scientific">bioreactor metagenome</name>
    <dbReference type="NCBI Taxonomy" id="1076179"/>
    <lineage>
        <taxon>unclassified sequences</taxon>
        <taxon>metagenomes</taxon>
        <taxon>ecological metagenomes</taxon>
    </lineage>
</organism>
<sequence>MVVVFGLFFQVTRLEVREIGHIFGFSVIGQLMFLIREVQDDIPHSQLIGLVSHQPGQFQAPDVEADLQVVPFLQVQTDPGDQVCVLGQVLF</sequence>
<proteinExistence type="predicted"/>
<dbReference type="AlphaFoldDB" id="A0A645IRV1"/>
<comment type="caution">
    <text evidence="1">The sequence shown here is derived from an EMBL/GenBank/DDBJ whole genome shotgun (WGS) entry which is preliminary data.</text>
</comment>
<protein>
    <submittedName>
        <fullName evidence="1">Uncharacterized protein</fullName>
    </submittedName>
</protein>
<dbReference type="EMBL" id="VSSQ01119891">
    <property type="protein sequence ID" value="MPN53099.1"/>
    <property type="molecule type" value="Genomic_DNA"/>
</dbReference>